<organism evidence="1 2">
    <name type="scientific">Albula glossodonta</name>
    <name type="common">roundjaw bonefish</name>
    <dbReference type="NCBI Taxonomy" id="121402"/>
    <lineage>
        <taxon>Eukaryota</taxon>
        <taxon>Metazoa</taxon>
        <taxon>Chordata</taxon>
        <taxon>Craniata</taxon>
        <taxon>Vertebrata</taxon>
        <taxon>Euteleostomi</taxon>
        <taxon>Actinopterygii</taxon>
        <taxon>Neopterygii</taxon>
        <taxon>Teleostei</taxon>
        <taxon>Albuliformes</taxon>
        <taxon>Albulidae</taxon>
        <taxon>Albula</taxon>
    </lineage>
</organism>
<dbReference type="Proteomes" id="UP000824540">
    <property type="component" value="Unassembled WGS sequence"/>
</dbReference>
<dbReference type="EMBL" id="JAFBMS010000165">
    <property type="protein sequence ID" value="KAG9334049.1"/>
    <property type="molecule type" value="Genomic_DNA"/>
</dbReference>
<evidence type="ECO:0000313" key="1">
    <source>
        <dbReference type="EMBL" id="KAG9334049.1"/>
    </source>
</evidence>
<accession>A0A8T2N0M1</accession>
<gene>
    <name evidence="1" type="ORF">JZ751_009212</name>
</gene>
<sequence>MLRAAMPVCGSTIGNNDELYDSFAMEAYLALEPSSFPHPGSRSLSQVLSADRVEQMTKTYNDIDVLISRCASEITDSQCSLSRVMM</sequence>
<evidence type="ECO:0000313" key="2">
    <source>
        <dbReference type="Proteomes" id="UP000824540"/>
    </source>
</evidence>
<protein>
    <submittedName>
        <fullName evidence="1">Uncharacterized protein</fullName>
    </submittedName>
</protein>
<dbReference type="OrthoDB" id="10067624at2759"/>
<comment type="caution">
    <text evidence="1">The sequence shown here is derived from an EMBL/GenBank/DDBJ whole genome shotgun (WGS) entry which is preliminary data.</text>
</comment>
<reference evidence="1" key="1">
    <citation type="thesis" date="2021" institute="BYU ScholarsArchive" country="Provo, UT, USA">
        <title>Applications of and Algorithms for Genome Assembly and Genomic Analyses with an Emphasis on Marine Teleosts.</title>
        <authorList>
            <person name="Pickett B.D."/>
        </authorList>
    </citation>
    <scope>NUCLEOTIDE SEQUENCE</scope>
    <source>
        <strain evidence="1">HI-2016</strain>
    </source>
</reference>
<keyword evidence="2" id="KW-1185">Reference proteome</keyword>
<proteinExistence type="predicted"/>
<dbReference type="AlphaFoldDB" id="A0A8T2N0M1"/>
<name>A0A8T2N0M1_9TELE</name>